<organism evidence="13">
    <name type="scientific">Daphnia magna</name>
    <dbReference type="NCBI Taxonomy" id="35525"/>
    <lineage>
        <taxon>Eukaryota</taxon>
        <taxon>Metazoa</taxon>
        <taxon>Ecdysozoa</taxon>
        <taxon>Arthropoda</taxon>
        <taxon>Crustacea</taxon>
        <taxon>Branchiopoda</taxon>
        <taxon>Diplostraca</taxon>
        <taxon>Cladocera</taxon>
        <taxon>Anomopoda</taxon>
        <taxon>Daphniidae</taxon>
        <taxon>Daphnia</taxon>
    </lineage>
</organism>
<keyword evidence="9" id="KW-0966">Cell projection</keyword>
<feature type="compositionally biased region" description="Low complexity" evidence="11">
    <location>
        <begin position="262"/>
        <end position="274"/>
    </location>
</feature>
<dbReference type="OrthoDB" id="2159336at2759"/>
<evidence type="ECO:0000256" key="10">
    <source>
        <dbReference type="PROSITE-ProRule" id="PRU00192"/>
    </source>
</evidence>
<keyword evidence="8" id="KW-0206">Cytoskeleton</keyword>
<dbReference type="GO" id="GO:0098858">
    <property type="term" value="C:actin-based cell projection"/>
    <property type="evidence" value="ECO:0007669"/>
    <property type="project" value="TreeGrafter"/>
</dbReference>
<dbReference type="Gene3D" id="6.10.140.1620">
    <property type="match status" value="1"/>
</dbReference>
<dbReference type="InterPro" id="IPR012849">
    <property type="entry name" value="Abl-interactor_HHR_dom"/>
</dbReference>
<evidence type="ECO:0000313" key="15">
    <source>
        <dbReference type="Proteomes" id="UP000076858"/>
    </source>
</evidence>
<comment type="similarity">
    <text evidence="3">Belongs to the ABI family.</text>
</comment>
<evidence type="ECO:0000256" key="3">
    <source>
        <dbReference type="ARBA" id="ARBA00010020"/>
    </source>
</evidence>
<evidence type="ECO:0000256" key="5">
    <source>
        <dbReference type="ARBA" id="ARBA00022490"/>
    </source>
</evidence>
<dbReference type="Gene3D" id="2.30.30.40">
    <property type="entry name" value="SH3 Domains"/>
    <property type="match status" value="1"/>
</dbReference>
<dbReference type="SUPFAM" id="SSF50044">
    <property type="entry name" value="SH3-domain"/>
    <property type="match status" value="1"/>
</dbReference>
<feature type="domain" description="SH3" evidence="12">
    <location>
        <begin position="400"/>
        <end position="458"/>
    </location>
</feature>
<dbReference type="InterPro" id="IPR028455">
    <property type="entry name" value="ABI3_SH3"/>
</dbReference>
<dbReference type="InterPro" id="IPR028457">
    <property type="entry name" value="ABI"/>
</dbReference>
<comment type="subcellular location">
    <subcellularLocation>
        <location evidence="2">Cell projection</location>
        <location evidence="2">Lamellipodium</location>
    </subcellularLocation>
    <subcellularLocation>
        <location evidence="1">Cytoplasm</location>
        <location evidence="1">Cytoskeleton</location>
    </subcellularLocation>
</comment>
<dbReference type="Proteomes" id="UP000076858">
    <property type="component" value="Unassembled WGS sequence"/>
</dbReference>
<protein>
    <submittedName>
        <fullName evidence="13">Abl interactor</fullName>
    </submittedName>
</protein>
<gene>
    <name evidence="14" type="ORF">APZ42_010901</name>
</gene>
<evidence type="ECO:0000256" key="4">
    <source>
        <dbReference type="ARBA" id="ARBA00022443"/>
    </source>
</evidence>
<dbReference type="PRINTS" id="PR00499">
    <property type="entry name" value="P67PHOX"/>
</dbReference>
<keyword evidence="4 10" id="KW-0728">SH3 domain</keyword>
<dbReference type="GO" id="GO:0017124">
    <property type="term" value="F:SH3 domain binding"/>
    <property type="evidence" value="ECO:0007669"/>
    <property type="project" value="TreeGrafter"/>
</dbReference>
<dbReference type="GO" id="GO:0035591">
    <property type="term" value="F:signaling adaptor activity"/>
    <property type="evidence" value="ECO:0007669"/>
    <property type="project" value="TreeGrafter"/>
</dbReference>
<keyword evidence="15" id="KW-1185">Reference proteome</keyword>
<dbReference type="CDD" id="cd11826">
    <property type="entry name" value="SH3_Abi"/>
    <property type="match status" value="1"/>
</dbReference>
<dbReference type="InterPro" id="IPR001452">
    <property type="entry name" value="SH3_domain"/>
</dbReference>
<dbReference type="AlphaFoldDB" id="A0A0N7ZK94"/>
<dbReference type="EMBL" id="GDIP01227488">
    <property type="protein sequence ID" value="JAI95913.1"/>
    <property type="molecule type" value="Transcribed_RNA"/>
</dbReference>
<dbReference type="STRING" id="35525.A0A0N7ZK94"/>
<dbReference type="Pfam" id="PF14604">
    <property type="entry name" value="SH3_9"/>
    <property type="match status" value="1"/>
</dbReference>
<dbReference type="FunFam" id="2.30.30.40:FF:000002">
    <property type="entry name" value="abl interactor 1 isoform X1"/>
    <property type="match status" value="1"/>
</dbReference>
<reference evidence="14 15" key="3">
    <citation type="submission" date="2016-03" db="EMBL/GenBank/DDBJ databases">
        <title>EvidentialGene: Evidence-directed Construction of Genes on Genomes.</title>
        <authorList>
            <person name="Gilbert D.G."/>
            <person name="Choi J.-H."/>
            <person name="Mockaitis K."/>
            <person name="Colbourne J."/>
            <person name="Pfrender M."/>
        </authorList>
    </citation>
    <scope>NUCLEOTIDE SEQUENCE [LARGE SCALE GENOMIC DNA]</scope>
    <source>
        <strain evidence="14 15">Xinb3</strain>
        <tissue evidence="14">Complete organism</tissue>
    </source>
</reference>
<evidence type="ECO:0000313" key="14">
    <source>
        <dbReference type="EMBL" id="KZS22019.1"/>
    </source>
</evidence>
<dbReference type="EMBL" id="GDIP01237185">
    <property type="protein sequence ID" value="JAI86216.1"/>
    <property type="molecule type" value="Transcribed_RNA"/>
</dbReference>
<evidence type="ECO:0000256" key="2">
    <source>
        <dbReference type="ARBA" id="ARBA00004510"/>
    </source>
</evidence>
<keyword evidence="7" id="KW-0175">Coiled coil</keyword>
<dbReference type="SMART" id="SM00326">
    <property type="entry name" value="SH3"/>
    <property type="match status" value="1"/>
</dbReference>
<evidence type="ECO:0000256" key="9">
    <source>
        <dbReference type="ARBA" id="ARBA00023273"/>
    </source>
</evidence>
<dbReference type="GO" id="GO:0031209">
    <property type="term" value="C:SCAR complex"/>
    <property type="evidence" value="ECO:0007669"/>
    <property type="project" value="TreeGrafter"/>
</dbReference>
<accession>A0A0N7ZK94</accession>
<evidence type="ECO:0000256" key="1">
    <source>
        <dbReference type="ARBA" id="ARBA00004245"/>
    </source>
</evidence>
<dbReference type="PROSITE" id="PS50002">
    <property type="entry name" value="SH3"/>
    <property type="match status" value="1"/>
</dbReference>
<evidence type="ECO:0000313" key="13">
    <source>
        <dbReference type="EMBL" id="JAI86216.1"/>
    </source>
</evidence>
<evidence type="ECO:0000259" key="12">
    <source>
        <dbReference type="PROSITE" id="PS50002"/>
    </source>
</evidence>
<keyword evidence="5" id="KW-0963">Cytoplasm</keyword>
<feature type="compositionally biased region" description="Polar residues" evidence="11">
    <location>
        <begin position="345"/>
        <end position="358"/>
    </location>
</feature>
<dbReference type="GO" id="GO:0030027">
    <property type="term" value="C:lamellipodium"/>
    <property type="evidence" value="ECO:0007669"/>
    <property type="project" value="UniProtKB-SubCell"/>
</dbReference>
<feature type="region of interest" description="Disordered" evidence="11">
    <location>
        <begin position="155"/>
        <end position="276"/>
    </location>
</feature>
<feature type="region of interest" description="Disordered" evidence="11">
    <location>
        <begin position="343"/>
        <end position="382"/>
    </location>
</feature>
<dbReference type="PANTHER" id="PTHR10460:SF0">
    <property type="entry name" value="ABELSON INTERACTING PROTEIN, ISOFORM D"/>
    <property type="match status" value="1"/>
</dbReference>
<proteinExistence type="inferred from homology"/>
<evidence type="ECO:0000256" key="11">
    <source>
        <dbReference type="SAM" id="MobiDB-lite"/>
    </source>
</evidence>
<reference evidence="13" key="2">
    <citation type="submission" date="2015-10" db="EMBL/GenBank/DDBJ databases">
        <authorList>
            <person name="Gilbert D.G."/>
        </authorList>
    </citation>
    <scope>NUCLEOTIDE SEQUENCE</scope>
</reference>
<dbReference type="PRINTS" id="PR00452">
    <property type="entry name" value="SH3DOMAIN"/>
</dbReference>
<dbReference type="PANTHER" id="PTHR10460">
    <property type="entry name" value="ABL INTERACTOR FAMILY MEMBER"/>
    <property type="match status" value="1"/>
</dbReference>
<dbReference type="GO" id="GO:0005856">
    <property type="term" value="C:cytoskeleton"/>
    <property type="evidence" value="ECO:0007669"/>
    <property type="project" value="UniProtKB-SubCell"/>
</dbReference>
<reference evidence="13" key="1">
    <citation type="submission" date="2015-10" db="EMBL/GenBank/DDBJ databases">
        <title>Daphnia magna gene sets from two clonal populations assembled and annotated with EvidentialGene.</title>
        <authorList>
            <person name="Gilbert D."/>
            <person name="Podicheti R."/>
            <person name="Orsini L."/>
            <person name="Colbourne J."/>
            <person name="Pfrender M."/>
        </authorList>
    </citation>
    <scope>NUCLEOTIDE SEQUENCE</scope>
</reference>
<evidence type="ECO:0000256" key="7">
    <source>
        <dbReference type="ARBA" id="ARBA00023054"/>
    </source>
</evidence>
<sequence>MADLVTLMTIDIPEGRNSLLESQTNLEKVADYCEGNYTQAQDKRVALEETKNYTTQSLASVAYQINTLAFGFLQMLDLQATQMAEMESQINHINQMVMIHKEKVARREIGVLTTNKSSSRQYKILAPANQERPIKYVRRPIDYAALDEIGHGVRVHNEVPRQKRASSQGSSSSLAGMGTLGAPMMTGTLRGHSPVPPAPTSKPPTPPMARAVGTGSLSKGSREYRTPPAVAPPQVPSNYAPNYPLGHSRRERNSTGYGTLPMSHASTSSSMHQSPYNAPQMIQQTPQIGMVHPLPHGQTSAIYAPGSATYASGLERQRSYSNPPPPSPGMMNVNLEQMPLPPPSNYGTLMTNTESSGRVRSMSPPPPPLPTEEPSDNGTSNRRRVLMPVDADLPGWVPKDYIDKVVAVYDYYADKEDELSFQENSVIYVLRKNDDGWWEGILDGITGLFPGNYVESCM</sequence>
<dbReference type="InterPro" id="IPR036028">
    <property type="entry name" value="SH3-like_dom_sf"/>
</dbReference>
<keyword evidence="6" id="KW-0597">Phosphoprotein</keyword>
<evidence type="ECO:0000256" key="8">
    <source>
        <dbReference type="ARBA" id="ARBA00023212"/>
    </source>
</evidence>
<dbReference type="GO" id="GO:0001764">
    <property type="term" value="P:neuron migration"/>
    <property type="evidence" value="ECO:0007669"/>
    <property type="project" value="TreeGrafter"/>
</dbReference>
<dbReference type="EMBL" id="LRGB01000005">
    <property type="protein sequence ID" value="KZS22019.1"/>
    <property type="molecule type" value="Genomic_DNA"/>
</dbReference>
<feature type="compositionally biased region" description="Pro residues" evidence="11">
    <location>
        <begin position="194"/>
        <end position="207"/>
    </location>
</feature>
<evidence type="ECO:0000256" key="6">
    <source>
        <dbReference type="ARBA" id="ARBA00022553"/>
    </source>
</evidence>
<name>A0A0N7ZK94_9CRUS</name>
<dbReference type="Pfam" id="PF07815">
    <property type="entry name" value="Abi_HHR"/>
    <property type="match status" value="1"/>
</dbReference>